<sequence>MLMIMIVLLSPGDVSWTRQLQQMNTSSRDPHRKISLDHLIQLLENRVDQLLVKPIYASTLQQILPPSLQHRLSKINPLQHNHTNTPYPANSSAVIDLRLRSGQLRSIRLRGPDQYRRYCRTVRELPQSGDQENAALSSLHPEIQGRIGNSAARPPGIPYGGLRVSTEAARLLPFHYFHRGISPLPWTYLTESGRINARRKFKETLLLQASACSVGPVGDRIYGKRVSPCYHVWH</sequence>
<organism evidence="2 3">
    <name type="scientific">Tuber aestivum</name>
    <name type="common">summer truffle</name>
    <dbReference type="NCBI Taxonomy" id="59557"/>
    <lineage>
        <taxon>Eukaryota</taxon>
        <taxon>Fungi</taxon>
        <taxon>Dikarya</taxon>
        <taxon>Ascomycota</taxon>
        <taxon>Pezizomycotina</taxon>
        <taxon>Pezizomycetes</taxon>
        <taxon>Pezizales</taxon>
        <taxon>Tuberaceae</taxon>
        <taxon>Tuber</taxon>
    </lineage>
</organism>
<evidence type="ECO:0000313" key="3">
    <source>
        <dbReference type="Proteomes" id="UP001412239"/>
    </source>
</evidence>
<keyword evidence="1" id="KW-0732">Signal</keyword>
<feature type="chain" id="PRO_5012448871" evidence="1">
    <location>
        <begin position="18"/>
        <end position="234"/>
    </location>
</feature>
<dbReference type="EMBL" id="LN890945">
    <property type="protein sequence ID" value="CUS15649.1"/>
    <property type="molecule type" value="Genomic_DNA"/>
</dbReference>
<protein>
    <submittedName>
        <fullName evidence="2">Uncharacterized protein</fullName>
    </submittedName>
</protein>
<reference evidence="2" key="1">
    <citation type="submission" date="2015-10" db="EMBL/GenBank/DDBJ databases">
        <authorList>
            <person name="Regsiter A."/>
            <person name="william w."/>
        </authorList>
    </citation>
    <scope>NUCLEOTIDE SEQUENCE</scope>
    <source>
        <strain evidence="2">Montdore</strain>
    </source>
</reference>
<dbReference type="AlphaFoldDB" id="A0A292Q7D5"/>
<accession>A0A292Q7D5</accession>
<evidence type="ECO:0000256" key="1">
    <source>
        <dbReference type="SAM" id="SignalP"/>
    </source>
</evidence>
<gene>
    <name evidence="2" type="ORF">GSTUAT00000352001</name>
</gene>
<dbReference type="Proteomes" id="UP001412239">
    <property type="component" value="Unassembled WGS sequence"/>
</dbReference>
<evidence type="ECO:0000313" key="2">
    <source>
        <dbReference type="EMBL" id="CUS15649.1"/>
    </source>
</evidence>
<keyword evidence="3" id="KW-1185">Reference proteome</keyword>
<name>A0A292Q7D5_9PEZI</name>
<proteinExistence type="predicted"/>
<feature type="signal peptide" evidence="1">
    <location>
        <begin position="1"/>
        <end position="17"/>
    </location>
</feature>